<keyword evidence="8 13" id="KW-0560">Oxidoreductase</keyword>
<comment type="subcellular location">
    <subcellularLocation>
        <location evidence="2">Membrane</location>
        <topology evidence="2">Single-pass membrane protein</topology>
    </subcellularLocation>
</comment>
<evidence type="ECO:0000256" key="3">
    <source>
        <dbReference type="ARBA" id="ARBA00010617"/>
    </source>
</evidence>
<dbReference type="InterPro" id="IPR001128">
    <property type="entry name" value="Cyt_P450"/>
</dbReference>
<dbReference type="AlphaFoldDB" id="A0A1Z5R0W6"/>
<dbReference type="PROSITE" id="PS00086">
    <property type="entry name" value="CYTOCHROME_P450"/>
    <property type="match status" value="1"/>
</dbReference>
<keyword evidence="10 13" id="KW-0503">Monooxygenase</keyword>
<sequence>MDVVDAATATASSIILAGNADSTSNAVVAMLITLVAVVVVVLLFITTMSSSVVGTRGSKQGDNNKLPPSPPGLPLLGHLHHLIRPPPHHAFHRLVRRYGPLVYLRLGPSNHAVVVGSAEAARDLLRLEASIPQRGHSAVTSLLAYGTAGFAFAPYGDQWRFMKRLCMSELLGARTLDLLRPVRDGELAAVLREAAAAAGRGGGSIDLSAQLIAMANNAIMRMTASALPDHLTETARHCAKEVTELVGTFNIADYISLFRPFDLQGLDRRAHEVHAKFDALLEILIKKKEEARRRPQPTTTPTTTEAKDLLDILMDAAEDENAEVKLTRENVKAFVLDIFTAGSDTTATTVEWMLAELMNHPACMEKLRAELDAMIGNSRLVGEEDVAKLPYLQAVLKETLRLHPPAVFALRETIDTVHVRGYTIPPNTTVIFSVYSVGRDPAHWEKPLEFNPERFMPGGAGEGVEVNAQSMQLMPFGGGRRACPGMGYAVQVVPAFLAALVQCFDWSVPHQQQPQGGRNDMAAAAPPPALNMDEKKGLVSARLHPLVLNPTPRLHPIPMPASLCRPLI</sequence>
<feature type="transmembrane region" description="Helical" evidence="14">
    <location>
        <begin position="26"/>
        <end position="46"/>
    </location>
</feature>
<reference evidence="16" key="2">
    <citation type="journal article" date="2018" name="Plant J.">
        <title>The Sorghum bicolor reference genome: improved assembly, gene annotations, a transcriptome atlas, and signatures of genome organization.</title>
        <authorList>
            <person name="McCormick R.F."/>
            <person name="Truong S.K."/>
            <person name="Sreedasyam A."/>
            <person name="Jenkins J."/>
            <person name="Shu S."/>
            <person name="Sims D."/>
            <person name="Kennedy M."/>
            <person name="Amirebrahimi M."/>
            <person name="Weers B.D."/>
            <person name="McKinley B."/>
            <person name="Mattison A."/>
            <person name="Morishige D.T."/>
            <person name="Grimwood J."/>
            <person name="Schmutz J."/>
            <person name="Mullet J.E."/>
        </authorList>
    </citation>
    <scope>NUCLEOTIDE SEQUENCE [LARGE SCALE GENOMIC DNA]</scope>
    <source>
        <strain evidence="16">cv. BTx623</strain>
    </source>
</reference>
<evidence type="ECO:0000313" key="16">
    <source>
        <dbReference type="Proteomes" id="UP000000768"/>
    </source>
</evidence>
<dbReference type="Pfam" id="PF00067">
    <property type="entry name" value="p450"/>
    <property type="match status" value="1"/>
</dbReference>
<dbReference type="GO" id="GO:0005506">
    <property type="term" value="F:iron ion binding"/>
    <property type="evidence" value="ECO:0007669"/>
    <property type="project" value="InterPro"/>
</dbReference>
<dbReference type="GO" id="GO:0016709">
    <property type="term" value="F:oxidoreductase activity, acting on paired donors, with incorporation or reduction of molecular oxygen, NAD(P)H as one donor, and incorporation of one atom of oxygen"/>
    <property type="evidence" value="ECO:0000318"/>
    <property type="project" value="GO_Central"/>
</dbReference>
<dbReference type="OrthoDB" id="1103324at2759"/>
<dbReference type="OMA" id="KTHENAF"/>
<evidence type="ECO:0000256" key="11">
    <source>
        <dbReference type="ARBA" id="ARBA00023136"/>
    </source>
</evidence>
<keyword evidence="9 12" id="KW-0408">Iron</keyword>
<dbReference type="EMBL" id="CM000768">
    <property type="protein sequence ID" value="OQU77424.1"/>
    <property type="molecule type" value="Genomic_DNA"/>
</dbReference>
<gene>
    <name evidence="15" type="ORF">SORBI_3009G047600</name>
</gene>
<dbReference type="InterPro" id="IPR036396">
    <property type="entry name" value="Cyt_P450_sf"/>
</dbReference>
<organism evidence="15 16">
    <name type="scientific">Sorghum bicolor</name>
    <name type="common">Sorghum</name>
    <name type="synonym">Sorghum vulgare</name>
    <dbReference type="NCBI Taxonomy" id="4558"/>
    <lineage>
        <taxon>Eukaryota</taxon>
        <taxon>Viridiplantae</taxon>
        <taxon>Streptophyta</taxon>
        <taxon>Embryophyta</taxon>
        <taxon>Tracheophyta</taxon>
        <taxon>Spermatophyta</taxon>
        <taxon>Magnoliopsida</taxon>
        <taxon>Liliopsida</taxon>
        <taxon>Poales</taxon>
        <taxon>Poaceae</taxon>
        <taxon>PACMAD clade</taxon>
        <taxon>Panicoideae</taxon>
        <taxon>Andropogonodae</taxon>
        <taxon>Andropogoneae</taxon>
        <taxon>Sorghinae</taxon>
        <taxon>Sorghum</taxon>
    </lineage>
</organism>
<evidence type="ECO:0000256" key="5">
    <source>
        <dbReference type="ARBA" id="ARBA00022692"/>
    </source>
</evidence>
<dbReference type="eggNOG" id="KOG0156">
    <property type="taxonomic scope" value="Eukaryota"/>
</dbReference>
<evidence type="ECO:0000313" key="15">
    <source>
        <dbReference type="EMBL" id="OQU77424.1"/>
    </source>
</evidence>
<evidence type="ECO:0000256" key="10">
    <source>
        <dbReference type="ARBA" id="ARBA00023033"/>
    </source>
</evidence>
<evidence type="ECO:0000256" key="13">
    <source>
        <dbReference type="RuleBase" id="RU000461"/>
    </source>
</evidence>
<dbReference type="PRINTS" id="PR00463">
    <property type="entry name" value="EP450I"/>
</dbReference>
<dbReference type="Gene3D" id="1.10.630.10">
    <property type="entry name" value="Cytochrome P450"/>
    <property type="match status" value="1"/>
</dbReference>
<keyword evidence="16" id="KW-1185">Reference proteome</keyword>
<dbReference type="InterPro" id="IPR002401">
    <property type="entry name" value="Cyt_P450_E_grp-I"/>
</dbReference>
<evidence type="ECO:0000256" key="6">
    <source>
        <dbReference type="ARBA" id="ARBA00022723"/>
    </source>
</evidence>
<accession>A0A1Z5R0W6</accession>
<dbReference type="GO" id="GO:0016020">
    <property type="term" value="C:membrane"/>
    <property type="evidence" value="ECO:0000318"/>
    <property type="project" value="GO_Central"/>
</dbReference>
<reference evidence="15 16" key="1">
    <citation type="journal article" date="2009" name="Nature">
        <title>The Sorghum bicolor genome and the diversification of grasses.</title>
        <authorList>
            <person name="Paterson A.H."/>
            <person name="Bowers J.E."/>
            <person name="Bruggmann R."/>
            <person name="Dubchak I."/>
            <person name="Grimwood J."/>
            <person name="Gundlach H."/>
            <person name="Haberer G."/>
            <person name="Hellsten U."/>
            <person name="Mitros T."/>
            <person name="Poliakov A."/>
            <person name="Schmutz J."/>
            <person name="Spannagl M."/>
            <person name="Tang H."/>
            <person name="Wang X."/>
            <person name="Wicker T."/>
            <person name="Bharti A.K."/>
            <person name="Chapman J."/>
            <person name="Feltus F.A."/>
            <person name="Gowik U."/>
            <person name="Grigoriev I.V."/>
            <person name="Lyons E."/>
            <person name="Maher C.A."/>
            <person name="Martis M."/>
            <person name="Narechania A."/>
            <person name="Otillar R.P."/>
            <person name="Penning B.W."/>
            <person name="Salamov A.A."/>
            <person name="Wang Y."/>
            <person name="Zhang L."/>
            <person name="Carpita N.C."/>
            <person name="Freeling M."/>
            <person name="Gingle A.R."/>
            <person name="Hash C.T."/>
            <person name="Keller B."/>
            <person name="Klein P."/>
            <person name="Kresovich S."/>
            <person name="McCann M.C."/>
            <person name="Ming R."/>
            <person name="Peterson D.G."/>
            <person name="Mehboob-ur-Rahman"/>
            <person name="Ware D."/>
            <person name="Westhoff P."/>
            <person name="Mayer K.F."/>
            <person name="Messing J."/>
            <person name="Rokhsar D.S."/>
        </authorList>
    </citation>
    <scope>NUCLEOTIDE SEQUENCE [LARGE SCALE GENOMIC DNA]</scope>
    <source>
        <strain evidence="16">cv. BTx623</strain>
    </source>
</reference>
<dbReference type="PANTHER" id="PTHR47944">
    <property type="entry name" value="CYTOCHROME P450 98A9"/>
    <property type="match status" value="1"/>
</dbReference>
<evidence type="ECO:0000256" key="7">
    <source>
        <dbReference type="ARBA" id="ARBA00022989"/>
    </source>
</evidence>
<evidence type="ECO:0000256" key="2">
    <source>
        <dbReference type="ARBA" id="ARBA00004167"/>
    </source>
</evidence>
<evidence type="ECO:0000256" key="8">
    <source>
        <dbReference type="ARBA" id="ARBA00023002"/>
    </source>
</evidence>
<dbReference type="GO" id="GO:0020037">
    <property type="term" value="F:heme binding"/>
    <property type="evidence" value="ECO:0007669"/>
    <property type="project" value="InterPro"/>
</dbReference>
<evidence type="ECO:0000256" key="4">
    <source>
        <dbReference type="ARBA" id="ARBA00022617"/>
    </source>
</evidence>
<dbReference type="Proteomes" id="UP000000768">
    <property type="component" value="Chromosome 9"/>
</dbReference>
<keyword evidence="6 12" id="KW-0479">Metal-binding</keyword>
<evidence type="ECO:0000256" key="14">
    <source>
        <dbReference type="SAM" id="Phobius"/>
    </source>
</evidence>
<comment type="similarity">
    <text evidence="3 13">Belongs to the cytochrome P450 family.</text>
</comment>
<dbReference type="KEGG" id="sbi:8069513"/>
<name>A0A1Z5R0W6_SORBI</name>
<comment type="cofactor">
    <cofactor evidence="1 12">
        <name>heme</name>
        <dbReference type="ChEBI" id="CHEBI:30413"/>
    </cofactor>
</comment>
<dbReference type="InterPro" id="IPR017972">
    <property type="entry name" value="Cyt_P450_CS"/>
</dbReference>
<dbReference type="Gramene" id="OQU77424">
    <property type="protein sequence ID" value="OQU77424"/>
    <property type="gene ID" value="SORBI_3009G047600"/>
</dbReference>
<evidence type="ECO:0000256" key="1">
    <source>
        <dbReference type="ARBA" id="ARBA00001971"/>
    </source>
</evidence>
<feature type="binding site" description="axial binding residue" evidence="12">
    <location>
        <position position="483"/>
    </location>
    <ligand>
        <name>heme</name>
        <dbReference type="ChEBI" id="CHEBI:30413"/>
    </ligand>
    <ligandPart>
        <name>Fe</name>
        <dbReference type="ChEBI" id="CHEBI:18248"/>
    </ligandPart>
</feature>
<keyword evidence="7 14" id="KW-1133">Transmembrane helix</keyword>
<keyword evidence="4 12" id="KW-0349">Heme</keyword>
<evidence type="ECO:0000256" key="9">
    <source>
        <dbReference type="ARBA" id="ARBA00023004"/>
    </source>
</evidence>
<dbReference type="STRING" id="4558.A0A1Z5R0W6"/>
<keyword evidence="11 14" id="KW-0472">Membrane</keyword>
<dbReference type="SUPFAM" id="SSF48264">
    <property type="entry name" value="Cytochrome P450"/>
    <property type="match status" value="1"/>
</dbReference>
<dbReference type="InParanoid" id="A0A1Z5R0W6"/>
<keyword evidence="5 14" id="KW-0812">Transmembrane</keyword>
<proteinExistence type="inferred from homology"/>
<evidence type="ECO:0000256" key="12">
    <source>
        <dbReference type="PIRSR" id="PIRSR602401-1"/>
    </source>
</evidence>
<dbReference type="PANTHER" id="PTHR47944:SF17">
    <property type="entry name" value="3,9-DIHYDROXYPTEROCARPAN 6A-MONOOXYGENASE"/>
    <property type="match status" value="1"/>
</dbReference>
<dbReference type="PRINTS" id="PR00385">
    <property type="entry name" value="P450"/>
</dbReference>
<protein>
    <submittedName>
        <fullName evidence="15">Uncharacterized protein</fullName>
    </submittedName>
</protein>